<dbReference type="InterPro" id="IPR000713">
    <property type="entry name" value="Mur_ligase_N"/>
</dbReference>
<evidence type="ECO:0000256" key="11">
    <source>
        <dbReference type="RuleBase" id="RU004136"/>
    </source>
</evidence>
<dbReference type="InterPro" id="IPR013221">
    <property type="entry name" value="Mur_ligase_cen"/>
</dbReference>
<evidence type="ECO:0000259" key="13">
    <source>
        <dbReference type="Pfam" id="PF02875"/>
    </source>
</evidence>
<gene>
    <name evidence="10" type="primary">murF</name>
    <name evidence="15" type="ORF">GCM10008908_06680</name>
</gene>
<comment type="function">
    <text evidence="10 11">Involved in cell wall formation. Catalyzes the final step in the synthesis of UDP-N-acetylmuramoyl-pentapeptide, the precursor of murein.</text>
</comment>
<keyword evidence="5 10" id="KW-0067">ATP-binding</keyword>
<dbReference type="Pfam" id="PF01225">
    <property type="entry name" value="Mur_ligase"/>
    <property type="match status" value="1"/>
</dbReference>
<feature type="domain" description="Mur ligase central" evidence="14">
    <location>
        <begin position="113"/>
        <end position="300"/>
    </location>
</feature>
<proteinExistence type="inferred from homology"/>
<comment type="catalytic activity">
    <reaction evidence="10 11">
        <text>D-alanyl-D-alanine + UDP-N-acetyl-alpha-D-muramoyl-L-alanyl-gamma-D-glutamyl-meso-2,6-diaminopimelate + ATP = UDP-N-acetyl-alpha-D-muramoyl-L-alanyl-gamma-D-glutamyl-meso-2,6-diaminopimeloyl-D-alanyl-D-alanine + ADP + phosphate + H(+)</text>
        <dbReference type="Rhea" id="RHEA:28374"/>
        <dbReference type="ChEBI" id="CHEBI:15378"/>
        <dbReference type="ChEBI" id="CHEBI:30616"/>
        <dbReference type="ChEBI" id="CHEBI:43474"/>
        <dbReference type="ChEBI" id="CHEBI:57822"/>
        <dbReference type="ChEBI" id="CHEBI:61386"/>
        <dbReference type="ChEBI" id="CHEBI:83905"/>
        <dbReference type="ChEBI" id="CHEBI:456216"/>
        <dbReference type="EC" id="6.3.2.10"/>
    </reaction>
</comment>
<keyword evidence="7 10" id="KW-0573">Peptidoglycan synthesis</keyword>
<comment type="caution">
    <text evidence="15">The sequence shown here is derived from an EMBL/GenBank/DDBJ whole genome shotgun (WGS) entry which is preliminary data.</text>
</comment>
<keyword evidence="8 10" id="KW-0131">Cell cycle</keyword>
<keyword evidence="3 10" id="KW-0132">Cell division</keyword>
<comment type="similarity">
    <text evidence="10">Belongs to the MurCDEF family. MurF subfamily.</text>
</comment>
<dbReference type="PANTHER" id="PTHR43024">
    <property type="entry name" value="UDP-N-ACETYLMURAMOYL-TRIPEPTIDE--D-ALANYL-D-ALANINE LIGASE"/>
    <property type="match status" value="1"/>
</dbReference>
<keyword evidence="2 10" id="KW-0436">Ligase</keyword>
<reference evidence="15 16" key="1">
    <citation type="journal article" date="2019" name="Int. J. Syst. Evol. Microbiol.">
        <title>The Global Catalogue of Microorganisms (GCM) 10K type strain sequencing project: providing services to taxonomists for standard genome sequencing and annotation.</title>
        <authorList>
            <consortium name="The Broad Institute Genomics Platform"/>
            <consortium name="The Broad Institute Genome Sequencing Center for Infectious Disease"/>
            <person name="Wu L."/>
            <person name="Ma J."/>
        </authorList>
    </citation>
    <scope>NUCLEOTIDE SEQUENCE [LARGE SCALE GENOMIC DNA]</scope>
    <source>
        <strain evidence="15 16">JCM 1417</strain>
    </source>
</reference>
<dbReference type="Gene3D" id="3.40.1190.10">
    <property type="entry name" value="Mur-like, catalytic domain"/>
    <property type="match status" value="1"/>
</dbReference>
<protein>
    <recommendedName>
        <fullName evidence="10 11">UDP-N-acetylmuramoyl-tripeptide--D-alanyl-D-alanine ligase</fullName>
        <ecNumber evidence="10 11">6.3.2.10</ecNumber>
    </recommendedName>
    <alternativeName>
        <fullName evidence="10">D-alanyl-D-alanine-adding enzyme</fullName>
    </alternativeName>
</protein>
<evidence type="ECO:0000256" key="8">
    <source>
        <dbReference type="ARBA" id="ARBA00023306"/>
    </source>
</evidence>
<dbReference type="SUPFAM" id="SSF53623">
    <property type="entry name" value="MurD-like peptide ligases, catalytic domain"/>
    <property type="match status" value="1"/>
</dbReference>
<dbReference type="InterPro" id="IPR036565">
    <property type="entry name" value="Mur-like_cat_sf"/>
</dbReference>
<dbReference type="RefSeq" id="WP_343823611.1">
    <property type="nucleotide sequence ID" value="NZ_BAAACI010000001.1"/>
</dbReference>
<evidence type="ECO:0000256" key="4">
    <source>
        <dbReference type="ARBA" id="ARBA00022741"/>
    </source>
</evidence>
<comment type="subcellular location">
    <subcellularLocation>
        <location evidence="10 11">Cytoplasm</location>
    </subcellularLocation>
</comment>
<evidence type="ECO:0000256" key="3">
    <source>
        <dbReference type="ARBA" id="ARBA00022618"/>
    </source>
</evidence>
<organism evidence="15 16">
    <name type="scientific">Clostridium subterminale</name>
    <dbReference type="NCBI Taxonomy" id="1550"/>
    <lineage>
        <taxon>Bacteria</taxon>
        <taxon>Bacillati</taxon>
        <taxon>Bacillota</taxon>
        <taxon>Clostridia</taxon>
        <taxon>Eubacteriales</taxon>
        <taxon>Clostridiaceae</taxon>
        <taxon>Clostridium</taxon>
    </lineage>
</organism>
<evidence type="ECO:0000256" key="9">
    <source>
        <dbReference type="ARBA" id="ARBA00023316"/>
    </source>
</evidence>
<keyword evidence="6 10" id="KW-0133">Cell shape</keyword>
<evidence type="ECO:0000256" key="10">
    <source>
        <dbReference type="HAMAP-Rule" id="MF_02019"/>
    </source>
</evidence>
<evidence type="ECO:0000256" key="1">
    <source>
        <dbReference type="ARBA" id="ARBA00022490"/>
    </source>
</evidence>
<dbReference type="InterPro" id="IPR036615">
    <property type="entry name" value="Mur_ligase_C_dom_sf"/>
</dbReference>
<keyword evidence="9 10" id="KW-0961">Cell wall biogenesis/degradation</keyword>
<dbReference type="GO" id="GO:0016874">
    <property type="term" value="F:ligase activity"/>
    <property type="evidence" value="ECO:0007669"/>
    <property type="project" value="UniProtKB-KW"/>
</dbReference>
<evidence type="ECO:0000256" key="7">
    <source>
        <dbReference type="ARBA" id="ARBA00022984"/>
    </source>
</evidence>
<feature type="domain" description="Mur ligase C-terminal" evidence="13">
    <location>
        <begin position="323"/>
        <end position="441"/>
    </location>
</feature>
<dbReference type="EC" id="6.3.2.10" evidence="10 11"/>
<dbReference type="InterPro" id="IPR035911">
    <property type="entry name" value="MurE/MurF_N"/>
</dbReference>
<dbReference type="SUPFAM" id="SSF63418">
    <property type="entry name" value="MurE/MurF N-terminal domain"/>
    <property type="match status" value="1"/>
</dbReference>
<evidence type="ECO:0000256" key="2">
    <source>
        <dbReference type="ARBA" id="ARBA00022598"/>
    </source>
</evidence>
<dbReference type="HAMAP" id="MF_02019">
    <property type="entry name" value="MurF"/>
    <property type="match status" value="1"/>
</dbReference>
<evidence type="ECO:0000256" key="6">
    <source>
        <dbReference type="ARBA" id="ARBA00022960"/>
    </source>
</evidence>
<evidence type="ECO:0000313" key="15">
    <source>
        <dbReference type="EMBL" id="GAA0767509.1"/>
    </source>
</evidence>
<dbReference type="NCBIfam" id="TIGR01143">
    <property type="entry name" value="murF"/>
    <property type="match status" value="1"/>
</dbReference>
<dbReference type="Gene3D" id="3.40.1390.10">
    <property type="entry name" value="MurE/MurF, N-terminal domain"/>
    <property type="match status" value="1"/>
</dbReference>
<dbReference type="SUPFAM" id="SSF53244">
    <property type="entry name" value="MurD-like peptide ligases, peptide-binding domain"/>
    <property type="match status" value="1"/>
</dbReference>
<evidence type="ECO:0000256" key="5">
    <source>
        <dbReference type="ARBA" id="ARBA00022840"/>
    </source>
</evidence>
<dbReference type="Proteomes" id="UP001501047">
    <property type="component" value="Unassembled WGS sequence"/>
</dbReference>
<feature type="domain" description="Mur ligase N-terminal catalytic" evidence="12">
    <location>
        <begin position="26"/>
        <end position="101"/>
    </location>
</feature>
<dbReference type="Pfam" id="PF02875">
    <property type="entry name" value="Mur_ligase_C"/>
    <property type="match status" value="1"/>
</dbReference>
<evidence type="ECO:0000313" key="16">
    <source>
        <dbReference type="Proteomes" id="UP001501047"/>
    </source>
</evidence>
<dbReference type="Pfam" id="PF08245">
    <property type="entry name" value="Mur_ligase_M"/>
    <property type="match status" value="1"/>
</dbReference>
<keyword evidence="1 10" id="KW-0963">Cytoplasm</keyword>
<dbReference type="Gene3D" id="3.90.190.20">
    <property type="entry name" value="Mur ligase, C-terminal domain"/>
    <property type="match status" value="1"/>
</dbReference>
<keyword evidence="4 10" id="KW-0547">Nucleotide-binding</keyword>
<evidence type="ECO:0000259" key="14">
    <source>
        <dbReference type="Pfam" id="PF08245"/>
    </source>
</evidence>
<dbReference type="InterPro" id="IPR051046">
    <property type="entry name" value="MurCDEF_CellWall_CoF430Synth"/>
</dbReference>
<evidence type="ECO:0000259" key="12">
    <source>
        <dbReference type="Pfam" id="PF01225"/>
    </source>
</evidence>
<feature type="binding site" evidence="10">
    <location>
        <begin position="115"/>
        <end position="121"/>
    </location>
    <ligand>
        <name>ATP</name>
        <dbReference type="ChEBI" id="CHEBI:30616"/>
    </ligand>
</feature>
<dbReference type="InterPro" id="IPR005863">
    <property type="entry name" value="UDP-N-AcMur_synth"/>
</dbReference>
<sequence>METIRLKEIAEAISGEILVSGTIEEFSSVTIDSRNISTGDIFIAIKGENFDGHKFVKGAIDCGAKLCIVHEREKYEDLIEKDVSIILVKDTKRALLDLASYYISTLDIKVVGITGSTGKTSTKDLMAAALSKKYNVFKTQGNFNNDIGLPLMIFKLDKTYQVAILEMGMSDLGEIDTLAKVAKPSIGVITNIGTSHLENLKTRENILKAKLEIANSFTEENVLIINGDNDMLHDYSTNEYKIVKIGIDSDYNFKGCRIIINKDSIEFGVKENGKDVNATIKVPVPGKHNVLNSLLAIAVARELKVTYEEIQEGIQNLESTSMRLDVLNLDDYTVINDAYNASPDSMEAALEVLKQYSGRKIAVLGTMKELGEDSARAHEQVGACAKASGVDFLFTLGEFDENYKKGYGSENFMTFNSMEELIVELKKNIKMNDTLLIKASRSMKFENIIKELQKKNI</sequence>
<dbReference type="EMBL" id="BAAACI010000001">
    <property type="protein sequence ID" value="GAA0767509.1"/>
    <property type="molecule type" value="Genomic_DNA"/>
</dbReference>
<accession>A0ABN1KI26</accession>
<dbReference type="PANTHER" id="PTHR43024:SF1">
    <property type="entry name" value="UDP-N-ACETYLMURAMOYL-TRIPEPTIDE--D-ALANYL-D-ALANINE LIGASE"/>
    <property type="match status" value="1"/>
</dbReference>
<name>A0ABN1KI26_CLOSU</name>
<dbReference type="InterPro" id="IPR004101">
    <property type="entry name" value="Mur_ligase_C"/>
</dbReference>
<keyword evidence="16" id="KW-1185">Reference proteome</keyword>
<comment type="pathway">
    <text evidence="10 11">Cell wall biogenesis; peptidoglycan biosynthesis.</text>
</comment>